<keyword evidence="1" id="KW-1133">Transmembrane helix</keyword>
<organism evidence="2 3">
    <name type="scientific">Clostridium gasigenes</name>
    <dbReference type="NCBI Taxonomy" id="94869"/>
    <lineage>
        <taxon>Bacteria</taxon>
        <taxon>Bacillati</taxon>
        <taxon>Bacillota</taxon>
        <taxon>Clostridia</taxon>
        <taxon>Eubacteriales</taxon>
        <taxon>Clostridiaceae</taxon>
        <taxon>Clostridium</taxon>
    </lineage>
</organism>
<evidence type="ECO:0000313" key="2">
    <source>
        <dbReference type="EMBL" id="SDP50675.1"/>
    </source>
</evidence>
<feature type="transmembrane region" description="Helical" evidence="1">
    <location>
        <begin position="34"/>
        <end position="52"/>
    </location>
</feature>
<sequence length="93" mass="10972">MKDYNKQNEENKYEDNLIMIQEAELKVKNFTKKVIVFNILLFLVLSLIHGIMRAMILMLFSIMISIFIVMGAYSFIAISKIKNQIEKRILENK</sequence>
<keyword evidence="1" id="KW-0472">Membrane</keyword>
<evidence type="ECO:0000313" key="3">
    <source>
        <dbReference type="Proteomes" id="UP000198597"/>
    </source>
</evidence>
<dbReference type="EMBL" id="FNJM01000006">
    <property type="protein sequence ID" value="SDP50675.1"/>
    <property type="molecule type" value="Genomic_DNA"/>
</dbReference>
<protein>
    <submittedName>
        <fullName evidence="2">Uncharacterized protein</fullName>
    </submittedName>
</protein>
<proteinExistence type="predicted"/>
<dbReference type="RefSeq" id="WP_089969938.1">
    <property type="nucleotide sequence ID" value="NZ_FNJM01000006.1"/>
</dbReference>
<gene>
    <name evidence="2" type="ORF">SAMN04488529_106145</name>
</gene>
<accession>A0A1H0T9Z8</accession>
<dbReference type="STRING" id="94869.SAMN04488529_106145"/>
<reference evidence="2 3" key="1">
    <citation type="submission" date="2016-10" db="EMBL/GenBank/DDBJ databases">
        <authorList>
            <person name="de Groot N.N."/>
        </authorList>
    </citation>
    <scope>NUCLEOTIDE SEQUENCE [LARGE SCALE GENOMIC DNA]</scope>
    <source>
        <strain evidence="2 3">DSM 12272</strain>
    </source>
</reference>
<dbReference type="AlphaFoldDB" id="A0A1H0T9Z8"/>
<dbReference type="Proteomes" id="UP000198597">
    <property type="component" value="Unassembled WGS sequence"/>
</dbReference>
<keyword evidence="3" id="KW-1185">Reference proteome</keyword>
<evidence type="ECO:0000256" key="1">
    <source>
        <dbReference type="SAM" id="Phobius"/>
    </source>
</evidence>
<keyword evidence="1" id="KW-0812">Transmembrane</keyword>
<feature type="transmembrane region" description="Helical" evidence="1">
    <location>
        <begin position="58"/>
        <end position="78"/>
    </location>
</feature>
<name>A0A1H0T9Z8_9CLOT</name>